<sequence>MTGSEDEATDDQVPAWARRTTGESRLAATAAVVGIIVLQVVLPEQFSPQPWWLLPVLESLLLIVLFIGNPVRIDREERWLRMASLALTTVLGIATGWSVCRLVLALIDGRVGDNPAVLLGSGGAIWLTNVITFALWYWEYDRGGPAARAHARKPFPDFMFVQMQNPELTDPTWEPEFADYLYLSFTNATAFSPTDVLPMSRPAKSTMMLEAAISVTTMSLVIARAVNVLR</sequence>
<evidence type="ECO:0000313" key="3">
    <source>
        <dbReference type="Proteomes" id="UP000254869"/>
    </source>
</evidence>
<feature type="transmembrane region" description="Helical" evidence="1">
    <location>
        <begin position="52"/>
        <end position="71"/>
    </location>
</feature>
<keyword evidence="1" id="KW-0472">Membrane</keyword>
<reference evidence="2 3" key="1">
    <citation type="submission" date="2018-07" db="EMBL/GenBank/DDBJ databases">
        <title>Genomic Encyclopedia of Type Strains, Phase IV (KMG-IV): sequencing the most valuable type-strain genomes for metagenomic binning, comparative biology and taxonomic classification.</title>
        <authorList>
            <person name="Goeker M."/>
        </authorList>
    </citation>
    <scope>NUCLEOTIDE SEQUENCE [LARGE SCALE GENOMIC DNA]</scope>
    <source>
        <strain evidence="2 3">DSM 44290</strain>
    </source>
</reference>
<proteinExistence type="predicted"/>
<evidence type="ECO:0000313" key="2">
    <source>
        <dbReference type="EMBL" id="RDI61469.1"/>
    </source>
</evidence>
<organism evidence="2 3">
    <name type="scientific">Nocardia pseudobrasiliensis</name>
    <dbReference type="NCBI Taxonomy" id="45979"/>
    <lineage>
        <taxon>Bacteria</taxon>
        <taxon>Bacillati</taxon>
        <taxon>Actinomycetota</taxon>
        <taxon>Actinomycetes</taxon>
        <taxon>Mycobacteriales</taxon>
        <taxon>Nocardiaceae</taxon>
        <taxon>Nocardia</taxon>
    </lineage>
</organism>
<evidence type="ECO:0000256" key="1">
    <source>
        <dbReference type="SAM" id="Phobius"/>
    </source>
</evidence>
<keyword evidence="1" id="KW-0812">Transmembrane</keyword>
<name>A0A370HSG9_9NOCA</name>
<gene>
    <name evidence="2" type="ORF">DFR76_114195</name>
</gene>
<feature type="transmembrane region" description="Helical" evidence="1">
    <location>
        <begin position="26"/>
        <end position="46"/>
    </location>
</feature>
<keyword evidence="1" id="KW-1133">Transmembrane helix</keyword>
<feature type="transmembrane region" description="Helical" evidence="1">
    <location>
        <begin position="116"/>
        <end position="138"/>
    </location>
</feature>
<accession>A0A370HSG9</accession>
<dbReference type="RefSeq" id="WP_211335976.1">
    <property type="nucleotide sequence ID" value="NZ_QQBC01000014.1"/>
</dbReference>
<comment type="caution">
    <text evidence="2">The sequence shown here is derived from an EMBL/GenBank/DDBJ whole genome shotgun (WGS) entry which is preliminary data.</text>
</comment>
<feature type="transmembrane region" description="Helical" evidence="1">
    <location>
        <begin position="83"/>
        <end position="104"/>
    </location>
</feature>
<dbReference type="AlphaFoldDB" id="A0A370HSG9"/>
<dbReference type="Proteomes" id="UP000254869">
    <property type="component" value="Unassembled WGS sequence"/>
</dbReference>
<dbReference type="STRING" id="1210086.GCA_001613105_07081"/>
<dbReference type="EMBL" id="QQBC01000014">
    <property type="protein sequence ID" value="RDI61469.1"/>
    <property type="molecule type" value="Genomic_DNA"/>
</dbReference>
<protein>
    <submittedName>
        <fullName evidence="2">Putative membrane protein</fullName>
    </submittedName>
</protein>
<keyword evidence="3" id="KW-1185">Reference proteome</keyword>